<comment type="caution">
    <text evidence="2">The sequence shown here is derived from an EMBL/GenBank/DDBJ whole genome shotgun (WGS) entry which is preliminary data.</text>
</comment>
<reference evidence="2 3" key="1">
    <citation type="journal article" date="2011" name="PLoS Pathog.">
        <title>Genomic and proteomic analyses of the fungus Arthrobotrys oligospora provide insights into nematode-trap formation.</title>
        <authorList>
            <person name="Yang J."/>
            <person name="Wang L."/>
            <person name="Ji X."/>
            <person name="Feng Y."/>
            <person name="Li X."/>
            <person name="Zou C."/>
            <person name="Xu J."/>
            <person name="Ren Y."/>
            <person name="Mi Q."/>
            <person name="Wu J."/>
            <person name="Liu S."/>
            <person name="Liu Y."/>
            <person name="Huang X."/>
            <person name="Wang H."/>
            <person name="Niu X."/>
            <person name="Li J."/>
            <person name="Liang L."/>
            <person name="Luo Y."/>
            <person name="Ji K."/>
            <person name="Zhou W."/>
            <person name="Yu Z."/>
            <person name="Li G."/>
            <person name="Liu Y."/>
            <person name="Li L."/>
            <person name="Qiao M."/>
            <person name="Feng L."/>
            <person name="Zhang K.-Q."/>
        </authorList>
    </citation>
    <scope>NUCLEOTIDE SEQUENCE [LARGE SCALE GENOMIC DNA]</scope>
    <source>
        <strain evidence="3">ATCC 24927 / CBS 115.81 / DSM 1491</strain>
    </source>
</reference>
<dbReference type="EMBL" id="ADOT01000317">
    <property type="protein sequence ID" value="EGX43254.1"/>
    <property type="molecule type" value="Genomic_DNA"/>
</dbReference>
<dbReference type="eggNOG" id="ENOG502RZBG">
    <property type="taxonomic scope" value="Eukaryota"/>
</dbReference>
<feature type="compositionally biased region" description="Polar residues" evidence="1">
    <location>
        <begin position="347"/>
        <end position="357"/>
    </location>
</feature>
<name>G1XUC9_ARTOA</name>
<feature type="compositionally biased region" description="Basic and acidic residues" evidence="1">
    <location>
        <begin position="26"/>
        <end position="37"/>
    </location>
</feature>
<dbReference type="OrthoDB" id="4463286at2759"/>
<feature type="compositionally biased region" description="Basic and acidic residues" evidence="1">
    <location>
        <begin position="276"/>
        <end position="295"/>
    </location>
</feature>
<dbReference type="OMA" id="RPREYHS"/>
<evidence type="ECO:0000256" key="1">
    <source>
        <dbReference type="SAM" id="MobiDB-lite"/>
    </source>
</evidence>
<gene>
    <name evidence="2" type="ORF">AOL_s00215g587</name>
</gene>
<feature type="compositionally biased region" description="Low complexity" evidence="1">
    <location>
        <begin position="43"/>
        <end position="56"/>
    </location>
</feature>
<evidence type="ECO:0000313" key="2">
    <source>
        <dbReference type="EMBL" id="EGX43254.1"/>
    </source>
</evidence>
<feature type="compositionally biased region" description="Basic and acidic residues" evidence="1">
    <location>
        <begin position="70"/>
        <end position="80"/>
    </location>
</feature>
<organism evidence="2 3">
    <name type="scientific">Arthrobotrys oligospora (strain ATCC 24927 / CBS 115.81 / DSM 1491)</name>
    <name type="common">Nematode-trapping fungus</name>
    <name type="synonym">Didymozoophaga oligospora</name>
    <dbReference type="NCBI Taxonomy" id="756982"/>
    <lineage>
        <taxon>Eukaryota</taxon>
        <taxon>Fungi</taxon>
        <taxon>Dikarya</taxon>
        <taxon>Ascomycota</taxon>
        <taxon>Pezizomycotina</taxon>
        <taxon>Orbiliomycetes</taxon>
        <taxon>Orbiliales</taxon>
        <taxon>Orbiliaceae</taxon>
        <taxon>Orbilia</taxon>
        <taxon>Orbilia oligospora</taxon>
    </lineage>
</organism>
<proteinExistence type="predicted"/>
<dbReference type="InParanoid" id="G1XUC9"/>
<feature type="region of interest" description="Disordered" evidence="1">
    <location>
        <begin position="227"/>
        <end position="398"/>
    </location>
</feature>
<feature type="region of interest" description="Disordered" evidence="1">
    <location>
        <begin position="146"/>
        <end position="181"/>
    </location>
</feature>
<feature type="compositionally biased region" description="Basic and acidic residues" evidence="1">
    <location>
        <begin position="237"/>
        <end position="249"/>
    </location>
</feature>
<evidence type="ECO:0000313" key="3">
    <source>
        <dbReference type="Proteomes" id="UP000008784"/>
    </source>
</evidence>
<feature type="compositionally biased region" description="Polar residues" evidence="1">
    <location>
        <begin position="86"/>
        <end position="101"/>
    </location>
</feature>
<dbReference type="RefSeq" id="XP_011128091.1">
    <property type="nucleotide sequence ID" value="XM_011129789.1"/>
</dbReference>
<dbReference type="GeneID" id="22899031"/>
<keyword evidence="3" id="KW-1185">Reference proteome</keyword>
<dbReference type="Proteomes" id="UP000008784">
    <property type="component" value="Unassembled WGS sequence"/>
</dbReference>
<dbReference type="AlphaFoldDB" id="G1XUC9"/>
<dbReference type="HOGENOM" id="CLU_032395_0_0_1"/>
<accession>G1XUC9</accession>
<sequence>MASASVAIAPQPHYHHSDMMQQDSQSGDKSRSPERLVLRYAKSRFSSSPRVDSSFSTGISGRSPPKMVVIKKEPSPEPPRHRPTKLNLSKTGSNIAPSSTPRTAMTMREVGMACLSPGLNVTDDIMREQLERSMDVRERQRQIIETRLQRNAHGSKDDHGEPSAGFSTPRGGKRKAPPNGLSIVAPHHSHFANERVIHSAPLNQSFTVRRGLAEARADRMTNRLPPIADVVFGPDMGGRDREGDRDQDRAQLSSQLRQPEQRSFFPPPPMSGRQDYSSRMDVDRPEKSKEFRTAEEAVASMTGGREDLLPRIVHYGGHQPPTPPSPTQGAMGHSSKQRVSSLGHASMSKTKTTTLTIPGSAHEVVGTKRRRTRGDFERDDSTGSENDAEAQEAKRRKKERFLALCSEAWDLMHS</sequence>
<protein>
    <submittedName>
        <fullName evidence="2">Uncharacterized protein</fullName>
    </submittedName>
</protein>
<feature type="region of interest" description="Disordered" evidence="1">
    <location>
        <begin position="1"/>
        <end position="101"/>
    </location>
</feature>
<feature type="compositionally biased region" description="Basic and acidic residues" evidence="1">
    <location>
        <begin position="146"/>
        <end position="161"/>
    </location>
</feature>
<dbReference type="STRING" id="756982.G1XUC9"/>